<dbReference type="AlphaFoldDB" id="A0A072TZC9"/>
<evidence type="ECO:0000313" key="3">
    <source>
        <dbReference type="Proteomes" id="UP000002051"/>
    </source>
</evidence>
<dbReference type="HOGENOM" id="CLU_1542374_0_0_1"/>
<reference evidence="1 3" key="1">
    <citation type="journal article" date="2011" name="Nature">
        <title>The Medicago genome provides insight into the evolution of rhizobial symbioses.</title>
        <authorList>
            <person name="Young N.D."/>
            <person name="Debelle F."/>
            <person name="Oldroyd G.E."/>
            <person name="Geurts R."/>
            <person name="Cannon S.B."/>
            <person name="Udvardi M.K."/>
            <person name="Benedito V.A."/>
            <person name="Mayer K.F."/>
            <person name="Gouzy J."/>
            <person name="Schoof H."/>
            <person name="Van de Peer Y."/>
            <person name="Proost S."/>
            <person name="Cook D.R."/>
            <person name="Meyers B.C."/>
            <person name="Spannagl M."/>
            <person name="Cheung F."/>
            <person name="De Mita S."/>
            <person name="Krishnakumar V."/>
            <person name="Gundlach H."/>
            <person name="Zhou S."/>
            <person name="Mudge J."/>
            <person name="Bharti A.K."/>
            <person name="Murray J.D."/>
            <person name="Naoumkina M.A."/>
            <person name="Rosen B."/>
            <person name="Silverstein K.A."/>
            <person name="Tang H."/>
            <person name="Rombauts S."/>
            <person name="Zhao P.X."/>
            <person name="Zhou P."/>
            <person name="Barbe V."/>
            <person name="Bardou P."/>
            <person name="Bechner M."/>
            <person name="Bellec A."/>
            <person name="Berger A."/>
            <person name="Berges H."/>
            <person name="Bidwell S."/>
            <person name="Bisseling T."/>
            <person name="Choisne N."/>
            <person name="Couloux A."/>
            <person name="Denny R."/>
            <person name="Deshpande S."/>
            <person name="Dai X."/>
            <person name="Doyle J.J."/>
            <person name="Dudez A.M."/>
            <person name="Farmer A.D."/>
            <person name="Fouteau S."/>
            <person name="Franken C."/>
            <person name="Gibelin C."/>
            <person name="Gish J."/>
            <person name="Goldstein S."/>
            <person name="Gonzalez A.J."/>
            <person name="Green P.J."/>
            <person name="Hallab A."/>
            <person name="Hartog M."/>
            <person name="Hua A."/>
            <person name="Humphray S.J."/>
            <person name="Jeong D.H."/>
            <person name="Jing Y."/>
            <person name="Jocker A."/>
            <person name="Kenton S.M."/>
            <person name="Kim D.J."/>
            <person name="Klee K."/>
            <person name="Lai H."/>
            <person name="Lang C."/>
            <person name="Lin S."/>
            <person name="Macmil S.L."/>
            <person name="Magdelenat G."/>
            <person name="Matthews L."/>
            <person name="McCorrison J."/>
            <person name="Monaghan E.L."/>
            <person name="Mun J.H."/>
            <person name="Najar F.Z."/>
            <person name="Nicholson C."/>
            <person name="Noirot C."/>
            <person name="O'Bleness M."/>
            <person name="Paule C.R."/>
            <person name="Poulain J."/>
            <person name="Prion F."/>
            <person name="Qin B."/>
            <person name="Qu C."/>
            <person name="Retzel E.F."/>
            <person name="Riddle C."/>
            <person name="Sallet E."/>
            <person name="Samain S."/>
            <person name="Samson N."/>
            <person name="Sanders I."/>
            <person name="Saurat O."/>
            <person name="Scarpelli C."/>
            <person name="Schiex T."/>
            <person name="Segurens B."/>
            <person name="Severin A.J."/>
            <person name="Sherrier D.J."/>
            <person name="Shi R."/>
            <person name="Sims S."/>
            <person name="Singer S.R."/>
            <person name="Sinharoy S."/>
            <person name="Sterck L."/>
            <person name="Viollet A."/>
            <person name="Wang B.B."/>
            <person name="Wang K."/>
            <person name="Wang M."/>
            <person name="Wang X."/>
            <person name="Warfsmann J."/>
            <person name="Weissenbach J."/>
            <person name="White D.D."/>
            <person name="White J.D."/>
            <person name="Wiley G.B."/>
            <person name="Wincker P."/>
            <person name="Xing Y."/>
            <person name="Yang L."/>
            <person name="Yao Z."/>
            <person name="Ying F."/>
            <person name="Zhai J."/>
            <person name="Zhou L."/>
            <person name="Zuber A."/>
            <person name="Denarie J."/>
            <person name="Dixon R.A."/>
            <person name="May G.D."/>
            <person name="Schwartz D.C."/>
            <person name="Rogers J."/>
            <person name="Quetier F."/>
            <person name="Town C.D."/>
            <person name="Roe B.A."/>
        </authorList>
    </citation>
    <scope>NUCLEOTIDE SEQUENCE [LARGE SCALE GENOMIC DNA]</scope>
    <source>
        <strain evidence="1">A17</strain>
        <strain evidence="2 3">cv. Jemalong A17</strain>
    </source>
</reference>
<keyword evidence="3" id="KW-1185">Reference proteome</keyword>
<dbReference type="EMBL" id="CM001223">
    <property type="protein sequence ID" value="KEH22243.1"/>
    <property type="molecule type" value="Genomic_DNA"/>
</dbReference>
<reference evidence="2" key="3">
    <citation type="submission" date="2015-04" db="UniProtKB">
        <authorList>
            <consortium name="EnsemblPlants"/>
        </authorList>
    </citation>
    <scope>IDENTIFICATION</scope>
    <source>
        <strain evidence="2">cv. Jemalong A17</strain>
    </source>
</reference>
<evidence type="ECO:0000313" key="2">
    <source>
        <dbReference type="EnsemblPlants" id="KEH22243"/>
    </source>
</evidence>
<dbReference type="EnsemblPlants" id="KEH22243">
    <property type="protein sequence ID" value="KEH22243"/>
    <property type="gene ID" value="MTR_7g034915"/>
</dbReference>
<accession>A0A072TZC9</accession>
<sequence length="174" mass="19554">MFGPFVDKDSILRTSKHQILDESENPCRIPEFIKLLYPHKLKRKDPIAFAGSCKAIFQGQLPLKKKDPGSFNSIGKLFVKEAPCGLGEGKNLTPTWLIGKIESILAQLSTFNLTLLEGSIKNSYEVVNDVVVQKEKPSTNFVIPIQNKIHLLQESQCHLKRTSTYFRKAEIGAQ</sequence>
<reference evidence="1 3" key="2">
    <citation type="journal article" date="2014" name="BMC Genomics">
        <title>An improved genome release (version Mt4.0) for the model legume Medicago truncatula.</title>
        <authorList>
            <person name="Tang H."/>
            <person name="Krishnakumar V."/>
            <person name="Bidwell S."/>
            <person name="Rosen B."/>
            <person name="Chan A."/>
            <person name="Zhou S."/>
            <person name="Gentzbittel L."/>
            <person name="Childs K.L."/>
            <person name="Yandell M."/>
            <person name="Gundlach H."/>
            <person name="Mayer K.F."/>
            <person name="Schwartz D.C."/>
            <person name="Town C.D."/>
        </authorList>
    </citation>
    <scope>GENOME REANNOTATION</scope>
    <source>
        <strain evidence="1">A17</strain>
        <strain evidence="2 3">cv. Jemalong A17</strain>
    </source>
</reference>
<evidence type="ECO:0000313" key="1">
    <source>
        <dbReference type="EMBL" id="KEH22243.1"/>
    </source>
</evidence>
<proteinExistence type="predicted"/>
<name>A0A072TZC9_MEDTR</name>
<gene>
    <name evidence="1" type="ordered locus">MTR_7g034915</name>
</gene>
<protein>
    <submittedName>
        <fullName evidence="1 2">Uncharacterized protein</fullName>
    </submittedName>
</protein>
<organism evidence="1 3">
    <name type="scientific">Medicago truncatula</name>
    <name type="common">Barrel medic</name>
    <name type="synonym">Medicago tribuloides</name>
    <dbReference type="NCBI Taxonomy" id="3880"/>
    <lineage>
        <taxon>Eukaryota</taxon>
        <taxon>Viridiplantae</taxon>
        <taxon>Streptophyta</taxon>
        <taxon>Embryophyta</taxon>
        <taxon>Tracheophyta</taxon>
        <taxon>Spermatophyta</taxon>
        <taxon>Magnoliopsida</taxon>
        <taxon>eudicotyledons</taxon>
        <taxon>Gunneridae</taxon>
        <taxon>Pentapetalae</taxon>
        <taxon>rosids</taxon>
        <taxon>fabids</taxon>
        <taxon>Fabales</taxon>
        <taxon>Fabaceae</taxon>
        <taxon>Papilionoideae</taxon>
        <taxon>50 kb inversion clade</taxon>
        <taxon>NPAAA clade</taxon>
        <taxon>Hologalegina</taxon>
        <taxon>IRL clade</taxon>
        <taxon>Trifolieae</taxon>
        <taxon>Medicago</taxon>
    </lineage>
</organism>
<dbReference type="Proteomes" id="UP000002051">
    <property type="component" value="Unassembled WGS sequence"/>
</dbReference>